<protein>
    <submittedName>
        <fullName evidence="1">Uncharacterized protein</fullName>
    </submittedName>
</protein>
<organism evidence="1 2">
    <name type="scientific">Methylobrevis pamukkalensis</name>
    <dbReference type="NCBI Taxonomy" id="1439726"/>
    <lineage>
        <taxon>Bacteria</taxon>
        <taxon>Pseudomonadati</taxon>
        <taxon>Pseudomonadota</taxon>
        <taxon>Alphaproteobacteria</taxon>
        <taxon>Hyphomicrobiales</taxon>
        <taxon>Pleomorphomonadaceae</taxon>
        <taxon>Methylobrevis</taxon>
    </lineage>
</organism>
<accession>A0A1E3GYV7</accession>
<evidence type="ECO:0000313" key="1">
    <source>
        <dbReference type="EMBL" id="ODN68511.1"/>
    </source>
</evidence>
<dbReference type="AlphaFoldDB" id="A0A1E3GYV7"/>
<gene>
    <name evidence="1" type="ORF">A6302_04188</name>
</gene>
<comment type="caution">
    <text evidence="1">The sequence shown here is derived from an EMBL/GenBank/DDBJ whole genome shotgun (WGS) entry which is preliminary data.</text>
</comment>
<proteinExistence type="predicted"/>
<evidence type="ECO:0000313" key="2">
    <source>
        <dbReference type="Proteomes" id="UP000094622"/>
    </source>
</evidence>
<dbReference type="EMBL" id="MCRJ01000167">
    <property type="protein sequence ID" value="ODN68511.1"/>
    <property type="molecule type" value="Genomic_DNA"/>
</dbReference>
<sequence length="79" mass="8762">MDDQRSVFDARDRLILALSALLRAERETRAALEAALEDEGISREVLQAMLSDPVPAVTQEDIAHAEHHAAAFARPRRLS</sequence>
<name>A0A1E3GYV7_9HYPH</name>
<keyword evidence="2" id="KW-1185">Reference proteome</keyword>
<dbReference type="Proteomes" id="UP000094622">
    <property type="component" value="Unassembled WGS sequence"/>
</dbReference>
<reference evidence="1 2" key="1">
    <citation type="submission" date="2016-07" db="EMBL/GenBank/DDBJ databases">
        <title>Draft Genome Sequence of Methylobrevis pamukkalensis PK2.</title>
        <authorList>
            <person name="Vasilenko O.V."/>
            <person name="Doronina N.V."/>
            <person name="Shmareva M.N."/>
            <person name="Tarlachkov S.V."/>
            <person name="Mustakhimov I."/>
            <person name="Trotsenko Y.A."/>
        </authorList>
    </citation>
    <scope>NUCLEOTIDE SEQUENCE [LARGE SCALE GENOMIC DNA]</scope>
    <source>
        <strain evidence="1 2">PK2</strain>
    </source>
</reference>